<gene>
    <name evidence="3" type="ORF">MSPICULIGERA_LOCUS13793</name>
</gene>
<feature type="domain" description="EF-hand" evidence="2">
    <location>
        <begin position="3"/>
        <end position="38"/>
    </location>
</feature>
<keyword evidence="1" id="KW-0106">Calcium</keyword>
<dbReference type="InterPro" id="IPR002048">
    <property type="entry name" value="EF_hand_dom"/>
</dbReference>
<dbReference type="AlphaFoldDB" id="A0AA36CVY3"/>
<organism evidence="3 4">
    <name type="scientific">Mesorhabditis spiculigera</name>
    <dbReference type="NCBI Taxonomy" id="96644"/>
    <lineage>
        <taxon>Eukaryota</taxon>
        <taxon>Metazoa</taxon>
        <taxon>Ecdysozoa</taxon>
        <taxon>Nematoda</taxon>
        <taxon>Chromadorea</taxon>
        <taxon>Rhabditida</taxon>
        <taxon>Rhabditina</taxon>
        <taxon>Rhabditomorpha</taxon>
        <taxon>Rhabditoidea</taxon>
        <taxon>Rhabditidae</taxon>
        <taxon>Mesorhabditinae</taxon>
        <taxon>Mesorhabditis</taxon>
    </lineage>
</organism>
<comment type="caution">
    <text evidence="3">The sequence shown here is derived from an EMBL/GenBank/DDBJ whole genome shotgun (WGS) entry which is preliminary data.</text>
</comment>
<dbReference type="InterPro" id="IPR018247">
    <property type="entry name" value="EF_Hand_1_Ca_BS"/>
</dbReference>
<dbReference type="CDD" id="cd00051">
    <property type="entry name" value="EFh"/>
    <property type="match status" value="1"/>
</dbReference>
<dbReference type="InterPro" id="IPR011992">
    <property type="entry name" value="EF-hand-dom_pair"/>
</dbReference>
<dbReference type="EMBL" id="CATQJA010002639">
    <property type="protein sequence ID" value="CAJ0575483.1"/>
    <property type="molecule type" value="Genomic_DNA"/>
</dbReference>
<dbReference type="Proteomes" id="UP001177023">
    <property type="component" value="Unassembled WGS sequence"/>
</dbReference>
<evidence type="ECO:0000259" key="2">
    <source>
        <dbReference type="PROSITE" id="PS50222"/>
    </source>
</evidence>
<dbReference type="Pfam" id="PF13499">
    <property type="entry name" value="EF-hand_7"/>
    <property type="match status" value="1"/>
</dbReference>
<reference evidence="3" key="1">
    <citation type="submission" date="2023-06" db="EMBL/GenBank/DDBJ databases">
        <authorList>
            <person name="Delattre M."/>
        </authorList>
    </citation>
    <scope>NUCLEOTIDE SEQUENCE</scope>
    <source>
        <strain evidence="3">AF72</strain>
    </source>
</reference>
<protein>
    <recommendedName>
        <fullName evidence="2">EF-hand domain-containing protein</fullName>
    </recommendedName>
</protein>
<dbReference type="PROSITE" id="PS50222">
    <property type="entry name" value="EF_HAND_2"/>
    <property type="match status" value="2"/>
</dbReference>
<evidence type="ECO:0000313" key="3">
    <source>
        <dbReference type="EMBL" id="CAJ0575483.1"/>
    </source>
</evidence>
<proteinExistence type="predicted"/>
<evidence type="ECO:0000256" key="1">
    <source>
        <dbReference type="ARBA" id="ARBA00022837"/>
    </source>
</evidence>
<dbReference type="GO" id="GO:0005509">
    <property type="term" value="F:calcium ion binding"/>
    <property type="evidence" value="ECO:0007669"/>
    <property type="project" value="InterPro"/>
</dbReference>
<dbReference type="Gene3D" id="1.10.238.10">
    <property type="entry name" value="EF-hand"/>
    <property type="match status" value="1"/>
</dbReference>
<dbReference type="PROSITE" id="PS00018">
    <property type="entry name" value="EF_HAND_1"/>
    <property type="match status" value="2"/>
</dbReference>
<dbReference type="SUPFAM" id="SSF47473">
    <property type="entry name" value="EF-hand"/>
    <property type="match status" value="1"/>
</dbReference>
<keyword evidence="4" id="KW-1185">Reference proteome</keyword>
<name>A0AA36CVY3_9BILA</name>
<accession>A0AA36CVY3</accession>
<sequence length="84" mass="9814">MASWEHELREMFQQHDKDMSGFIGKEDIVCMLLGAEKDDKKDPVWKTNLRFLINIIKSADKDGDQKISFEEFKEYITKASAESQ</sequence>
<feature type="domain" description="EF-hand" evidence="2">
    <location>
        <begin position="47"/>
        <end position="82"/>
    </location>
</feature>
<dbReference type="SMART" id="SM00054">
    <property type="entry name" value="EFh"/>
    <property type="match status" value="2"/>
</dbReference>
<evidence type="ECO:0000313" key="4">
    <source>
        <dbReference type="Proteomes" id="UP001177023"/>
    </source>
</evidence>
<feature type="non-terminal residue" evidence="3">
    <location>
        <position position="84"/>
    </location>
</feature>